<dbReference type="Proteomes" id="UP000054736">
    <property type="component" value="Unassembled WGS sequence"/>
</dbReference>
<comment type="caution">
    <text evidence="1">The sequence shown here is derived from an EMBL/GenBank/DDBJ whole genome shotgun (WGS) entry which is preliminary data.</text>
</comment>
<gene>
    <name evidence="1" type="ORF">Ldro_1456</name>
</gene>
<keyword evidence="2" id="KW-1185">Reference proteome</keyword>
<reference evidence="1 2" key="1">
    <citation type="submission" date="2015-11" db="EMBL/GenBank/DDBJ databases">
        <title>Genomic analysis of 38 Legionella species identifies large and diverse effector repertoires.</title>
        <authorList>
            <person name="Burstein D."/>
            <person name="Amaro F."/>
            <person name="Zusman T."/>
            <person name="Lifshitz Z."/>
            <person name="Cohen O."/>
            <person name="Gilbert J.A."/>
            <person name="Pupko T."/>
            <person name="Shuman H.A."/>
            <person name="Segal G."/>
        </authorList>
    </citation>
    <scope>NUCLEOTIDE SEQUENCE [LARGE SCALE GENOMIC DNA]</scope>
    <source>
        <strain evidence="1 2">ATCC 700990</strain>
    </source>
</reference>
<organism evidence="1 2">
    <name type="scientific">Legionella drozanskii LLAP-1</name>
    <dbReference type="NCBI Taxonomy" id="1212489"/>
    <lineage>
        <taxon>Bacteria</taxon>
        <taxon>Pseudomonadati</taxon>
        <taxon>Pseudomonadota</taxon>
        <taxon>Gammaproteobacteria</taxon>
        <taxon>Legionellales</taxon>
        <taxon>Legionellaceae</taxon>
        <taxon>Legionella</taxon>
    </lineage>
</organism>
<accession>A0A0W0SX48</accession>
<evidence type="ECO:0000313" key="1">
    <source>
        <dbReference type="EMBL" id="KTC87837.1"/>
    </source>
</evidence>
<protein>
    <recommendedName>
        <fullName evidence="3">Polymer-forming cytoskeletal</fullName>
    </recommendedName>
</protein>
<dbReference type="EMBL" id="LNXY01000020">
    <property type="protein sequence ID" value="KTC87837.1"/>
    <property type="molecule type" value="Genomic_DNA"/>
</dbReference>
<dbReference type="PATRIC" id="fig|1212489.4.peg.1541"/>
<sequence length="186" mass="20689">MIEMITDYFQNIMKVKEYVKKDDMNNYDEVINGSYNVKNTQISRNLCINGQAILNKDVIVQNNMTVNGRLITQDVSFESDLTVNGTTTLNGTKLAGNAKFRGNLDAKDSELLNPIEILSDKSVFDNCKTKNLIIKELPSKNIVQRVKLINNTVIAGDIIFNSGNGEVYCDKSVKIHGKIIGGRLIG</sequence>
<evidence type="ECO:0008006" key="3">
    <source>
        <dbReference type="Google" id="ProtNLM"/>
    </source>
</evidence>
<dbReference type="RefSeq" id="WP_058495749.1">
    <property type="nucleotide sequence ID" value="NZ_CAAAIU010000002.1"/>
</dbReference>
<dbReference type="OrthoDB" id="5637078at2"/>
<dbReference type="InterPro" id="IPR011004">
    <property type="entry name" value="Trimer_LpxA-like_sf"/>
</dbReference>
<evidence type="ECO:0000313" key="2">
    <source>
        <dbReference type="Proteomes" id="UP000054736"/>
    </source>
</evidence>
<name>A0A0W0SX48_9GAMM</name>
<dbReference type="AlphaFoldDB" id="A0A0W0SX48"/>
<dbReference type="STRING" id="1212489.Ldro_1456"/>
<dbReference type="SUPFAM" id="SSF51161">
    <property type="entry name" value="Trimeric LpxA-like enzymes"/>
    <property type="match status" value="1"/>
</dbReference>
<proteinExistence type="predicted"/>